<evidence type="ECO:0000256" key="7">
    <source>
        <dbReference type="ARBA" id="ARBA00022723"/>
    </source>
</evidence>
<feature type="transmembrane region" description="Helical" evidence="14">
    <location>
        <begin position="275"/>
        <end position="293"/>
    </location>
</feature>
<dbReference type="Proteomes" id="UP000219215">
    <property type="component" value="Chromosome DPRO"/>
</dbReference>
<dbReference type="InterPro" id="IPR011701">
    <property type="entry name" value="MFS"/>
</dbReference>
<evidence type="ECO:0000259" key="15">
    <source>
        <dbReference type="PROSITE" id="PS50850"/>
    </source>
</evidence>
<feature type="transmembrane region" description="Helical" evidence="14">
    <location>
        <begin position="104"/>
        <end position="127"/>
    </location>
</feature>
<keyword evidence="11 14" id="KW-0472">Membrane</keyword>
<reference evidence="17" key="1">
    <citation type="submission" date="2017-09" db="EMBL/GenBank/DDBJ databases">
        <authorList>
            <person name="Regsiter A."/>
            <person name="William W."/>
        </authorList>
    </citation>
    <scope>NUCLEOTIDE SEQUENCE [LARGE SCALE GENOMIC DNA]</scope>
    <source>
        <strain evidence="17">500-1</strain>
    </source>
</reference>
<keyword evidence="5" id="KW-0808">Transferase</keyword>
<dbReference type="CDD" id="cd17325">
    <property type="entry name" value="MFS_MdtG_SLC18_like"/>
    <property type="match status" value="1"/>
</dbReference>
<evidence type="ECO:0000256" key="14">
    <source>
        <dbReference type="SAM" id="Phobius"/>
    </source>
</evidence>
<organism evidence="16 17">
    <name type="scientific">Pseudodesulfovibrio profundus</name>
    <dbReference type="NCBI Taxonomy" id="57320"/>
    <lineage>
        <taxon>Bacteria</taxon>
        <taxon>Pseudomonadati</taxon>
        <taxon>Thermodesulfobacteriota</taxon>
        <taxon>Desulfovibrionia</taxon>
        <taxon>Desulfovibrionales</taxon>
        <taxon>Desulfovibrionaceae</taxon>
    </lineage>
</organism>
<feature type="transmembrane region" description="Helical" evidence="14">
    <location>
        <begin position="368"/>
        <end position="385"/>
    </location>
</feature>
<feature type="transmembrane region" description="Helical" evidence="14">
    <location>
        <begin position="168"/>
        <end position="188"/>
    </location>
</feature>
<feature type="transmembrane region" description="Helical" evidence="14">
    <location>
        <begin position="397"/>
        <end position="415"/>
    </location>
</feature>
<keyword evidence="10 14" id="KW-1133">Transmembrane helix</keyword>
<evidence type="ECO:0000256" key="5">
    <source>
        <dbReference type="ARBA" id="ARBA00022679"/>
    </source>
</evidence>
<feature type="transmembrane region" description="Helical" evidence="14">
    <location>
        <begin position="17"/>
        <end position="41"/>
    </location>
</feature>
<dbReference type="InterPro" id="IPR020846">
    <property type="entry name" value="MFS_dom"/>
</dbReference>
<dbReference type="InterPro" id="IPR036259">
    <property type="entry name" value="MFS_trans_sf"/>
</dbReference>
<evidence type="ECO:0000256" key="2">
    <source>
        <dbReference type="ARBA" id="ARBA00011955"/>
    </source>
</evidence>
<dbReference type="Gene3D" id="1.20.1250.20">
    <property type="entry name" value="MFS general substrate transporter like domains"/>
    <property type="match status" value="1"/>
</dbReference>
<keyword evidence="7" id="KW-0479">Metal-binding</keyword>
<evidence type="ECO:0000256" key="3">
    <source>
        <dbReference type="ARBA" id="ARBA00016337"/>
    </source>
</evidence>
<keyword evidence="4" id="KW-0285">Flavoprotein</keyword>
<dbReference type="InterPro" id="IPR024932">
    <property type="entry name" value="ApbE"/>
</dbReference>
<gene>
    <name evidence="16" type="ORF">DPRO_3236</name>
</gene>
<dbReference type="GO" id="GO:0046872">
    <property type="term" value="F:metal ion binding"/>
    <property type="evidence" value="ECO:0007669"/>
    <property type="project" value="UniProtKB-KW"/>
</dbReference>
<evidence type="ECO:0000256" key="8">
    <source>
        <dbReference type="ARBA" id="ARBA00022827"/>
    </source>
</evidence>
<feature type="transmembrane region" description="Helical" evidence="14">
    <location>
        <begin position="333"/>
        <end position="356"/>
    </location>
</feature>
<dbReference type="EC" id="2.7.1.180" evidence="2"/>
<dbReference type="OrthoDB" id="9778595at2"/>
<protein>
    <recommendedName>
        <fullName evidence="3">FAD:protein FMN transferase</fullName>
        <ecNumber evidence="2">2.7.1.180</ecNumber>
    </recommendedName>
    <alternativeName>
        <fullName evidence="12">Flavin transferase</fullName>
    </alternativeName>
</protein>
<dbReference type="GO" id="GO:0016740">
    <property type="term" value="F:transferase activity"/>
    <property type="evidence" value="ECO:0007669"/>
    <property type="project" value="UniProtKB-KW"/>
</dbReference>
<keyword evidence="8" id="KW-0274">FAD</keyword>
<feature type="transmembrane region" description="Helical" evidence="14">
    <location>
        <begin position="47"/>
        <end position="68"/>
    </location>
</feature>
<proteinExistence type="predicted"/>
<dbReference type="Gene3D" id="3.10.520.10">
    <property type="entry name" value="ApbE-like domains"/>
    <property type="match status" value="1"/>
</dbReference>
<dbReference type="RefSeq" id="WP_097012915.1">
    <property type="nucleotide sequence ID" value="NZ_LT907975.1"/>
</dbReference>
<comment type="catalytic activity">
    <reaction evidence="13">
        <text>L-threonyl-[protein] + FAD = FMN-L-threonyl-[protein] + AMP + H(+)</text>
        <dbReference type="Rhea" id="RHEA:36847"/>
        <dbReference type="Rhea" id="RHEA-COMP:11060"/>
        <dbReference type="Rhea" id="RHEA-COMP:11061"/>
        <dbReference type="ChEBI" id="CHEBI:15378"/>
        <dbReference type="ChEBI" id="CHEBI:30013"/>
        <dbReference type="ChEBI" id="CHEBI:57692"/>
        <dbReference type="ChEBI" id="CHEBI:74257"/>
        <dbReference type="ChEBI" id="CHEBI:456215"/>
        <dbReference type="EC" id="2.7.1.180"/>
    </reaction>
</comment>
<feature type="transmembrane region" description="Helical" evidence="14">
    <location>
        <begin position="244"/>
        <end position="263"/>
    </location>
</feature>
<comment type="cofactor">
    <cofactor evidence="1">
        <name>Mg(2+)</name>
        <dbReference type="ChEBI" id="CHEBI:18420"/>
    </cofactor>
</comment>
<feature type="transmembrane region" description="Helical" evidence="14">
    <location>
        <begin position="80"/>
        <end position="98"/>
    </location>
</feature>
<sequence length="723" mass="77692">MTNAHLIEDHAKRTRNVLYFVTFLVCLGIGSFAYTIPLISLDQRMDFTWLGSAFAGFYLARLIAAPIFGLVADTFGTRRTLISAMIIGCLVPFVYFLIPTITTLYFVQFCIGITAGAIRPVGMAALGDASSQSVLPRQFATYASIFSAAAVAGPILGSLLYADKSVPHVLITLSTCMGLAVATAFLFLPDSAARPSKAANEPKTKLSRHTIMGLLIAICGRTMGLGFLAAFYPIILSTIIGKNGLQIGFIFAIPGAATFLGLLITSRFSHQKPHLIQVLTGLLISACSLYLLADCTQAWQFAILGMTMGLGAAWSIPPSMALASSATDNKGTVFGVANMAAGVGFLTGPLLGGMIIQNYHSPLPAMQVLGLLGAASTIPICAIILRDRLHWGIRTAYVLTGSMAAILLLTAGVRMSHDTNSPTDTLHRFTDVAMGTIVNLTLEADSREQASMAAKRTITAMRSIQQDFDFRNPEGSIGRINTHAGTSWVQPSLRTYTLLKRSVDISHKSNGVFDPTIGALTSMPVYYAIDPTIAREKTDLVNFRQVLFDHEGKRVRLEQKGMVLDLGGIAKGTIVDMAVNLLREQGIRAGIVEAGGDFYCFGDRDWTVGIRHPRNASVYQTITVREKGVCGSGDYQQFITTETTTTPSIRHHIINPSTMEPATESIGVSVIADTTETADALATTLFIMGPAKGTAFLDSHYPDSASIWFLPNDTVTTSSNFPR</sequence>
<evidence type="ECO:0000256" key="1">
    <source>
        <dbReference type="ARBA" id="ARBA00001946"/>
    </source>
</evidence>
<evidence type="ECO:0000256" key="11">
    <source>
        <dbReference type="ARBA" id="ARBA00023136"/>
    </source>
</evidence>
<evidence type="ECO:0000256" key="13">
    <source>
        <dbReference type="ARBA" id="ARBA00048540"/>
    </source>
</evidence>
<dbReference type="KEGG" id="pprf:DPRO_3236"/>
<evidence type="ECO:0000256" key="6">
    <source>
        <dbReference type="ARBA" id="ARBA00022692"/>
    </source>
</evidence>
<dbReference type="SUPFAM" id="SSF143631">
    <property type="entry name" value="ApbE-like"/>
    <property type="match status" value="1"/>
</dbReference>
<evidence type="ECO:0000256" key="4">
    <source>
        <dbReference type="ARBA" id="ARBA00022630"/>
    </source>
</evidence>
<dbReference type="Pfam" id="PF07690">
    <property type="entry name" value="MFS_1"/>
    <property type="match status" value="1"/>
</dbReference>
<dbReference type="AlphaFoldDB" id="A0A2C8FBZ5"/>
<evidence type="ECO:0000256" key="12">
    <source>
        <dbReference type="ARBA" id="ARBA00031306"/>
    </source>
</evidence>
<keyword evidence="17" id="KW-1185">Reference proteome</keyword>
<feature type="transmembrane region" description="Helical" evidence="14">
    <location>
        <begin position="299"/>
        <end position="321"/>
    </location>
</feature>
<dbReference type="InterPro" id="IPR003374">
    <property type="entry name" value="ApbE-like_sf"/>
</dbReference>
<dbReference type="PANTHER" id="PTHR30040">
    <property type="entry name" value="THIAMINE BIOSYNTHESIS LIPOPROTEIN APBE"/>
    <property type="match status" value="1"/>
</dbReference>
<accession>A0A2C8FBZ5</accession>
<feature type="transmembrane region" description="Helical" evidence="14">
    <location>
        <begin position="139"/>
        <end position="162"/>
    </location>
</feature>
<dbReference type="PROSITE" id="PS50850">
    <property type="entry name" value="MFS"/>
    <property type="match status" value="1"/>
</dbReference>
<dbReference type="SUPFAM" id="SSF103473">
    <property type="entry name" value="MFS general substrate transporter"/>
    <property type="match status" value="1"/>
</dbReference>
<feature type="domain" description="Major facilitator superfamily (MFS) profile" evidence="15">
    <location>
        <begin position="14"/>
        <end position="419"/>
    </location>
</feature>
<name>A0A2C8FBZ5_9BACT</name>
<dbReference type="PANTHER" id="PTHR30040:SF2">
    <property type="entry name" value="FAD:PROTEIN FMN TRANSFERASE"/>
    <property type="match status" value="1"/>
</dbReference>
<keyword evidence="9" id="KW-0460">Magnesium</keyword>
<keyword evidence="6 14" id="KW-0812">Transmembrane</keyword>
<evidence type="ECO:0000313" key="17">
    <source>
        <dbReference type="Proteomes" id="UP000219215"/>
    </source>
</evidence>
<dbReference type="EMBL" id="LT907975">
    <property type="protein sequence ID" value="SOB60148.1"/>
    <property type="molecule type" value="Genomic_DNA"/>
</dbReference>
<dbReference type="GO" id="GO:0022857">
    <property type="term" value="F:transmembrane transporter activity"/>
    <property type="evidence" value="ECO:0007669"/>
    <property type="project" value="InterPro"/>
</dbReference>
<evidence type="ECO:0000313" key="16">
    <source>
        <dbReference type="EMBL" id="SOB60148.1"/>
    </source>
</evidence>
<evidence type="ECO:0000256" key="10">
    <source>
        <dbReference type="ARBA" id="ARBA00022989"/>
    </source>
</evidence>
<evidence type="ECO:0000256" key="9">
    <source>
        <dbReference type="ARBA" id="ARBA00022842"/>
    </source>
</evidence>
<feature type="transmembrane region" description="Helical" evidence="14">
    <location>
        <begin position="209"/>
        <end position="232"/>
    </location>
</feature>
<dbReference type="Pfam" id="PF02424">
    <property type="entry name" value="ApbE"/>
    <property type="match status" value="1"/>
</dbReference>